<evidence type="ECO:0000313" key="11">
    <source>
        <dbReference type="Proteomes" id="UP001633002"/>
    </source>
</evidence>
<gene>
    <name evidence="10" type="ORF">R1sor_004335</name>
</gene>
<comment type="function">
    <text evidence="9">Catalyzes the rate-limiting step of the non-oxidative phase in the pentose phosphate pathway. Catalyzes the reversible conversion of sedheptulose-7-phosphate and D-glyceraldehyde 3-phosphate into erythrose-4-phosphate and beta-D-fructose 6-phosphate.</text>
</comment>
<keyword evidence="5 9" id="KW-0808">Transferase</keyword>
<dbReference type="InterPro" id="IPR013785">
    <property type="entry name" value="Aldolase_TIM"/>
</dbReference>
<dbReference type="PROSITE" id="PS01054">
    <property type="entry name" value="TRANSALDOLASE_1"/>
    <property type="match status" value="1"/>
</dbReference>
<dbReference type="NCBIfam" id="NF002881">
    <property type="entry name" value="PRK03343.1"/>
    <property type="match status" value="1"/>
</dbReference>
<dbReference type="PANTHER" id="PTHR10683:SF31">
    <property type="entry name" value="TRANSALDOLASE"/>
    <property type="match status" value="1"/>
</dbReference>
<dbReference type="NCBIfam" id="TIGR00876">
    <property type="entry name" value="tal_mycobact"/>
    <property type="match status" value="1"/>
</dbReference>
<sequence>MATMVRQGWVAAGNSLSMRSAKVEKIRSERVHFLGDSSELRGVPGKLASVFVPYVDRSATSGALRIKCMVLETKPSAGTKTTLHDLHDKEGQSPWYDNLSRPVSGLKPLIENGVRGITSNPTIFEKAMTSSNLYDDQFRQLKKQGNGVEDVFWGLAVTDIQDTCDLFIPLYEESNGGDGFVSLEVSPSLAHDGDGTVAAANRLHKLVNRPNLMIKIPATADCIPAVKTVISQGISVNVTLIFSLSRYEAVIDAYLEGLEAAETEDLSKINSVASFFVSRVDVLVDKRLDKIGTEEALALRGKAANAQASLAFQLYQEKFSGPRWEALAKRGANKQRLLWASTGVKNPAYPDTLYIAPLIGPGTVNTMPLNALEAFMDHGVVSRTVDANLGEAQDVYDKVEKLGISWADVGSQLEVEGVASFQKSFDNLISSLEAKADKL</sequence>
<dbReference type="EMBL" id="JBJQOH010000003">
    <property type="protein sequence ID" value="KAL3690684.1"/>
    <property type="molecule type" value="Genomic_DNA"/>
</dbReference>
<comment type="function">
    <text evidence="1">Transaldolase is important for the balance of metabolites in the pentose-phosphate pathway.</text>
</comment>
<evidence type="ECO:0000256" key="5">
    <source>
        <dbReference type="ARBA" id="ARBA00022679"/>
    </source>
</evidence>
<evidence type="ECO:0000256" key="8">
    <source>
        <dbReference type="ARBA" id="ARBA00048810"/>
    </source>
</evidence>
<evidence type="ECO:0000256" key="4">
    <source>
        <dbReference type="ARBA" id="ARBA00022490"/>
    </source>
</evidence>
<name>A0ABD3HKG5_9MARC</name>
<dbReference type="PIRSF" id="PIRSF036915">
    <property type="entry name" value="Trnald_Bac_Plnt"/>
    <property type="match status" value="1"/>
</dbReference>
<evidence type="ECO:0000313" key="10">
    <source>
        <dbReference type="EMBL" id="KAL3690684.1"/>
    </source>
</evidence>
<comment type="catalytic activity">
    <reaction evidence="8 9">
        <text>D-sedoheptulose 7-phosphate + D-glyceraldehyde 3-phosphate = D-erythrose 4-phosphate + beta-D-fructose 6-phosphate</text>
        <dbReference type="Rhea" id="RHEA:17053"/>
        <dbReference type="ChEBI" id="CHEBI:16897"/>
        <dbReference type="ChEBI" id="CHEBI:57483"/>
        <dbReference type="ChEBI" id="CHEBI:57634"/>
        <dbReference type="ChEBI" id="CHEBI:59776"/>
        <dbReference type="EC" id="2.2.1.2"/>
    </reaction>
</comment>
<dbReference type="EC" id="2.2.1.2" evidence="9"/>
<dbReference type="PANTHER" id="PTHR10683">
    <property type="entry name" value="TRANSALDOLASE"/>
    <property type="match status" value="1"/>
</dbReference>
<dbReference type="Proteomes" id="UP001633002">
    <property type="component" value="Unassembled WGS sequence"/>
</dbReference>
<proteinExistence type="inferred from homology"/>
<dbReference type="InterPro" id="IPR004732">
    <property type="entry name" value="Transaldolase_2"/>
</dbReference>
<evidence type="ECO:0000256" key="2">
    <source>
        <dbReference type="ARBA" id="ARBA00004496"/>
    </source>
</evidence>
<dbReference type="GO" id="GO:0006098">
    <property type="term" value="P:pentose-phosphate shunt"/>
    <property type="evidence" value="ECO:0007669"/>
    <property type="project" value="UniProtKB-KW"/>
</dbReference>
<dbReference type="Gene3D" id="3.20.20.70">
    <property type="entry name" value="Aldolase class I"/>
    <property type="match status" value="1"/>
</dbReference>
<dbReference type="InterPro" id="IPR018225">
    <property type="entry name" value="Transaldolase_AS"/>
</dbReference>
<keyword evidence="11" id="KW-1185">Reference proteome</keyword>
<comment type="similarity">
    <text evidence="3">Belongs to the transaldolase family. Type 2 subfamily.</text>
</comment>
<comment type="pathway">
    <text evidence="9">Carbohydrate degradation; pentose phosphate pathway; D-glyceraldehyde 3-phosphate and beta-D-fructose 6-phosphate from D-ribose 5-phosphate and D-xylulose 5-phosphate (non-oxidative stage): step 2/3.</text>
</comment>
<evidence type="ECO:0000256" key="6">
    <source>
        <dbReference type="ARBA" id="ARBA00023126"/>
    </source>
</evidence>
<evidence type="ECO:0000256" key="3">
    <source>
        <dbReference type="ARBA" id="ARBA00008426"/>
    </source>
</evidence>
<dbReference type="InterPro" id="IPR001585">
    <property type="entry name" value="TAL/FSA"/>
</dbReference>
<protein>
    <recommendedName>
        <fullName evidence="9">Transaldolase</fullName>
        <ecNumber evidence="9">2.2.1.2</ecNumber>
    </recommendedName>
</protein>
<dbReference type="SUPFAM" id="SSF51569">
    <property type="entry name" value="Aldolase"/>
    <property type="match status" value="1"/>
</dbReference>
<keyword evidence="6 9" id="KW-0570">Pentose shunt</keyword>
<dbReference type="HAMAP" id="MF_00493">
    <property type="entry name" value="Transaldolase_2"/>
    <property type="match status" value="1"/>
</dbReference>
<keyword evidence="7" id="KW-0704">Schiff base</keyword>
<dbReference type="PROSITE" id="PS00958">
    <property type="entry name" value="TRANSALDOLASE_2"/>
    <property type="match status" value="1"/>
</dbReference>
<dbReference type="GO" id="GO:0004801">
    <property type="term" value="F:transaldolase activity"/>
    <property type="evidence" value="ECO:0007669"/>
    <property type="project" value="UniProtKB-EC"/>
</dbReference>
<comment type="subcellular location">
    <subcellularLocation>
        <location evidence="2">Cytoplasm</location>
    </subcellularLocation>
</comment>
<comment type="caution">
    <text evidence="10">The sequence shown here is derived from an EMBL/GenBank/DDBJ whole genome shotgun (WGS) entry which is preliminary data.</text>
</comment>
<dbReference type="AlphaFoldDB" id="A0ABD3HKG5"/>
<keyword evidence="4" id="KW-0963">Cytoplasm</keyword>
<accession>A0ABD3HKG5</accession>
<evidence type="ECO:0000256" key="1">
    <source>
        <dbReference type="ARBA" id="ARBA00003518"/>
    </source>
</evidence>
<dbReference type="GO" id="GO:0005737">
    <property type="term" value="C:cytoplasm"/>
    <property type="evidence" value="ECO:0007669"/>
    <property type="project" value="UniProtKB-SubCell"/>
</dbReference>
<reference evidence="10 11" key="1">
    <citation type="submission" date="2024-09" db="EMBL/GenBank/DDBJ databases">
        <title>Chromosome-scale assembly of Riccia sorocarpa.</title>
        <authorList>
            <person name="Paukszto L."/>
        </authorList>
    </citation>
    <scope>NUCLEOTIDE SEQUENCE [LARGE SCALE GENOMIC DNA]</scope>
    <source>
        <strain evidence="10">LP-2024</strain>
        <tissue evidence="10">Aerial parts of the thallus</tissue>
    </source>
</reference>
<dbReference type="Pfam" id="PF00923">
    <property type="entry name" value="TAL_FSA"/>
    <property type="match status" value="1"/>
</dbReference>
<dbReference type="CDD" id="cd00955">
    <property type="entry name" value="Transaldolase_like"/>
    <property type="match status" value="1"/>
</dbReference>
<evidence type="ECO:0000256" key="9">
    <source>
        <dbReference type="RuleBase" id="RU000501"/>
    </source>
</evidence>
<organism evidence="10 11">
    <name type="scientific">Riccia sorocarpa</name>
    <dbReference type="NCBI Taxonomy" id="122646"/>
    <lineage>
        <taxon>Eukaryota</taxon>
        <taxon>Viridiplantae</taxon>
        <taxon>Streptophyta</taxon>
        <taxon>Embryophyta</taxon>
        <taxon>Marchantiophyta</taxon>
        <taxon>Marchantiopsida</taxon>
        <taxon>Marchantiidae</taxon>
        <taxon>Marchantiales</taxon>
        <taxon>Ricciaceae</taxon>
        <taxon>Riccia</taxon>
    </lineage>
</organism>
<evidence type="ECO:0000256" key="7">
    <source>
        <dbReference type="ARBA" id="ARBA00023270"/>
    </source>
</evidence>